<proteinExistence type="predicted"/>
<accession>A0A1Z9Z3P2</accession>
<evidence type="ECO:0000313" key="3">
    <source>
        <dbReference type="Proteomes" id="UP000196536"/>
    </source>
</evidence>
<name>A0A1Z9Z3P2_9GAMM</name>
<comment type="caution">
    <text evidence="2">The sequence shown here is derived from an EMBL/GenBank/DDBJ whole genome shotgun (WGS) entry which is preliminary data.</text>
</comment>
<reference evidence="2 3" key="1">
    <citation type="submission" date="2017-05" db="EMBL/GenBank/DDBJ databases">
        <title>Acinetobacter populi ANC 5415 (= PBJ7), whole genome shotgun sequencing project.</title>
        <authorList>
            <person name="Nemec A."/>
            <person name="Radolfova-Krizova L."/>
        </authorList>
    </citation>
    <scope>NUCLEOTIDE SEQUENCE [LARGE SCALE GENOMIC DNA]</scope>
    <source>
        <strain evidence="2 3">PBJ7</strain>
    </source>
</reference>
<dbReference type="EMBL" id="NEXX01000001">
    <property type="protein sequence ID" value="OUY09101.1"/>
    <property type="molecule type" value="Genomic_DNA"/>
</dbReference>
<dbReference type="InterPro" id="IPR011990">
    <property type="entry name" value="TPR-like_helical_dom_sf"/>
</dbReference>
<dbReference type="RefSeq" id="WP_087619758.1">
    <property type="nucleotide sequence ID" value="NZ_NEXX01000001.1"/>
</dbReference>
<organism evidence="2 3">
    <name type="scientific">Acinetobacter populi</name>
    <dbReference type="NCBI Taxonomy" id="1582270"/>
    <lineage>
        <taxon>Bacteria</taxon>
        <taxon>Pseudomonadati</taxon>
        <taxon>Pseudomonadota</taxon>
        <taxon>Gammaproteobacteria</taxon>
        <taxon>Moraxellales</taxon>
        <taxon>Moraxellaceae</taxon>
        <taxon>Acinetobacter</taxon>
    </lineage>
</organism>
<dbReference type="Proteomes" id="UP000196536">
    <property type="component" value="Unassembled WGS sequence"/>
</dbReference>
<dbReference type="OrthoDB" id="6667397at2"/>
<dbReference type="InterPro" id="IPR006597">
    <property type="entry name" value="Sel1-like"/>
</dbReference>
<sequence length="488" mass="54277">MAAQQHTQQQAQSMAEFEQQLRDKAQKGDPVACFQIVEHFERKALAANKLEAQNRINLLLEASNKGVGAASLLLGRWYLNGHYVNKDPAKAILFFEHAGNVCKDSYGYYQLAEMFQTGVGVKAHPEKGLEYLKKAVDLHNPDAIFTYASQVLKNDADKALQLLKDNYKKHQHVRSLLFLNDSPEINQSKVQTFLENQHQNDPLISALLAFRYLNQGKIEQAKQLADYAAEQNNAVGCHVRALIELQDEHGSQELAQQWMLKAAQLGHVDASYRVGISLLAQAEQQNDPALEEKIVQQALQYIAQAAQAGFAPAQFSLGQCWLQGIGVEKNQQEGLGWIERAAQQGHVDAMFTLALNLPVDHAQHLPLLQAAAQAGHPKAMLCMGLYLQNHAQPEQAVEWFKHAKERGDLRADFMLGMAYLTGNGVEADAKHAVELLNQAGEAGDVDAYFALYQAYRDGNGVRKNKKSQAKYLKLAQQGNHPEALKIEE</sequence>
<dbReference type="Gene3D" id="1.25.40.10">
    <property type="entry name" value="Tetratricopeptide repeat domain"/>
    <property type="match status" value="3"/>
</dbReference>
<dbReference type="InterPro" id="IPR050767">
    <property type="entry name" value="Sel1_AlgK"/>
</dbReference>
<keyword evidence="3" id="KW-1185">Reference proteome</keyword>
<dbReference type="PANTHER" id="PTHR11102:SF160">
    <property type="entry name" value="ERAD-ASSOCIATED E3 UBIQUITIN-PROTEIN LIGASE COMPONENT HRD3"/>
    <property type="match status" value="1"/>
</dbReference>
<feature type="compositionally biased region" description="Low complexity" evidence="1">
    <location>
        <begin position="1"/>
        <end position="12"/>
    </location>
</feature>
<dbReference type="Pfam" id="PF08238">
    <property type="entry name" value="Sel1"/>
    <property type="match status" value="6"/>
</dbReference>
<gene>
    <name evidence="2" type="ORF">CAP51_05775</name>
</gene>
<evidence type="ECO:0000256" key="1">
    <source>
        <dbReference type="SAM" id="MobiDB-lite"/>
    </source>
</evidence>
<dbReference type="SUPFAM" id="SSF81901">
    <property type="entry name" value="HCP-like"/>
    <property type="match status" value="3"/>
</dbReference>
<evidence type="ECO:0008006" key="4">
    <source>
        <dbReference type="Google" id="ProtNLM"/>
    </source>
</evidence>
<evidence type="ECO:0000313" key="2">
    <source>
        <dbReference type="EMBL" id="OUY09101.1"/>
    </source>
</evidence>
<protein>
    <recommendedName>
        <fullName evidence="4">Sel1 repeat family protein</fullName>
    </recommendedName>
</protein>
<feature type="region of interest" description="Disordered" evidence="1">
    <location>
        <begin position="1"/>
        <end position="20"/>
    </location>
</feature>
<dbReference type="PANTHER" id="PTHR11102">
    <property type="entry name" value="SEL-1-LIKE PROTEIN"/>
    <property type="match status" value="1"/>
</dbReference>
<dbReference type="SMART" id="SM00671">
    <property type="entry name" value="SEL1"/>
    <property type="match status" value="9"/>
</dbReference>
<dbReference type="AlphaFoldDB" id="A0A1Z9Z3P2"/>